<dbReference type="InterPro" id="IPR002549">
    <property type="entry name" value="AI-2E-like"/>
</dbReference>
<evidence type="ECO:0000256" key="2">
    <source>
        <dbReference type="ARBA" id="ARBA00009773"/>
    </source>
</evidence>
<keyword evidence="8" id="KW-1185">Reference proteome</keyword>
<dbReference type="GO" id="GO:0055085">
    <property type="term" value="P:transmembrane transport"/>
    <property type="evidence" value="ECO:0007669"/>
    <property type="project" value="TreeGrafter"/>
</dbReference>
<dbReference type="Pfam" id="PF01594">
    <property type="entry name" value="AI-2E_transport"/>
    <property type="match status" value="1"/>
</dbReference>
<comment type="similarity">
    <text evidence="2">Belongs to the autoinducer-2 exporter (AI-2E) (TC 2.A.86) family.</text>
</comment>
<evidence type="ECO:0000256" key="6">
    <source>
        <dbReference type="SAM" id="Phobius"/>
    </source>
</evidence>
<evidence type="ECO:0000256" key="5">
    <source>
        <dbReference type="ARBA" id="ARBA00023136"/>
    </source>
</evidence>
<protein>
    <submittedName>
        <fullName evidence="7">Sporulation integral membrane protein YtvI</fullName>
    </submittedName>
</protein>
<evidence type="ECO:0000256" key="3">
    <source>
        <dbReference type="ARBA" id="ARBA00022692"/>
    </source>
</evidence>
<dbReference type="PANTHER" id="PTHR21716:SF68">
    <property type="entry name" value="TRANSPORT PROTEIN YTVI-RELATED"/>
    <property type="match status" value="1"/>
</dbReference>
<proteinExistence type="inferred from homology"/>
<organism evidence="7 8">
    <name type="scientific">Sedimentibacter hydroxybenzoicus DSM 7310</name>
    <dbReference type="NCBI Taxonomy" id="1123245"/>
    <lineage>
        <taxon>Bacteria</taxon>
        <taxon>Bacillati</taxon>
        <taxon>Bacillota</taxon>
        <taxon>Tissierellia</taxon>
        <taxon>Sedimentibacter</taxon>
    </lineage>
</organism>
<dbReference type="RefSeq" id="WP_179238513.1">
    <property type="nucleotide sequence ID" value="NZ_JACBNQ010000013.1"/>
</dbReference>
<reference evidence="7" key="1">
    <citation type="submission" date="2020-07" db="EMBL/GenBank/DDBJ databases">
        <title>Genomic analysis of a strain of Sedimentibacter Hydroxybenzoicus DSM7310.</title>
        <authorList>
            <person name="Ma S."/>
        </authorList>
    </citation>
    <scope>NUCLEOTIDE SEQUENCE</scope>
    <source>
        <strain evidence="7">DSM 7310</strain>
    </source>
</reference>
<feature type="transmembrane region" description="Helical" evidence="6">
    <location>
        <begin position="33"/>
        <end position="54"/>
    </location>
</feature>
<feature type="transmembrane region" description="Helical" evidence="6">
    <location>
        <begin position="166"/>
        <end position="187"/>
    </location>
</feature>
<dbReference type="GO" id="GO:0016020">
    <property type="term" value="C:membrane"/>
    <property type="evidence" value="ECO:0007669"/>
    <property type="project" value="UniProtKB-SubCell"/>
</dbReference>
<feature type="transmembrane region" description="Helical" evidence="6">
    <location>
        <begin position="322"/>
        <end position="347"/>
    </location>
</feature>
<dbReference type="InterPro" id="IPR014227">
    <property type="entry name" value="YtvI-like"/>
</dbReference>
<dbReference type="NCBIfam" id="TIGR02872">
    <property type="entry name" value="spore_ytvI"/>
    <property type="match status" value="1"/>
</dbReference>
<keyword evidence="3 6" id="KW-0812">Transmembrane</keyword>
<feature type="transmembrane region" description="Helical" evidence="6">
    <location>
        <begin position="66"/>
        <end position="89"/>
    </location>
</feature>
<keyword evidence="5 6" id="KW-0472">Membrane</keyword>
<feature type="transmembrane region" description="Helical" evidence="6">
    <location>
        <begin position="224"/>
        <end position="242"/>
    </location>
</feature>
<evidence type="ECO:0000313" key="8">
    <source>
        <dbReference type="Proteomes" id="UP000611629"/>
    </source>
</evidence>
<dbReference type="PANTHER" id="PTHR21716">
    <property type="entry name" value="TRANSMEMBRANE PROTEIN"/>
    <property type="match status" value="1"/>
</dbReference>
<feature type="transmembrane region" description="Helical" evidence="6">
    <location>
        <begin position="282"/>
        <end position="302"/>
    </location>
</feature>
<gene>
    <name evidence="7" type="primary">ytvI</name>
    <name evidence="7" type="ORF">HZF24_11740</name>
</gene>
<dbReference type="EMBL" id="JACBNQ010000013">
    <property type="protein sequence ID" value="NYB74809.1"/>
    <property type="molecule type" value="Genomic_DNA"/>
</dbReference>
<comment type="subcellular location">
    <subcellularLocation>
        <location evidence="1">Membrane</location>
        <topology evidence="1">Multi-pass membrane protein</topology>
    </subcellularLocation>
</comment>
<feature type="transmembrane region" description="Helical" evidence="6">
    <location>
        <begin position="248"/>
        <end position="275"/>
    </location>
</feature>
<dbReference type="AlphaFoldDB" id="A0A974BKF5"/>
<dbReference type="Proteomes" id="UP000611629">
    <property type="component" value="Unassembled WGS sequence"/>
</dbReference>
<accession>A0A974BKF5</accession>
<sequence>MTLDDKKKFIINIAFIITAYSVLYFVFVYVIHWIMPFIVGFLIALSLRPIAKFIRKYIKGTGKGVAIFVVALFYAFVAIILWLFITFLITQLTDLIYAMPNLYFNKVEPLLLEFNDWIVANTELISEDAATTLSQVITNGINYISDVIKNASINIVQIATKIISNFPLYLISVIFTIVLSVFISVEYDNIIAFIKRQLPDKFNSTFEESRVFLVGKVWRMIKSYIIIMFITFFEILVGLSFLKVKYALPIAAIIAILDIMPVLGTGGILIPWAIVEIILKNYTLGFGLLALYLAVTVIRNVIEPRIVGYQIGLHPIITITAMYAGLRLFGFFGLLIAPITAIVVKYLNDTGKINLYK</sequence>
<evidence type="ECO:0000256" key="4">
    <source>
        <dbReference type="ARBA" id="ARBA00022989"/>
    </source>
</evidence>
<evidence type="ECO:0000256" key="1">
    <source>
        <dbReference type="ARBA" id="ARBA00004141"/>
    </source>
</evidence>
<keyword evidence="4 6" id="KW-1133">Transmembrane helix</keyword>
<feature type="transmembrane region" description="Helical" evidence="6">
    <location>
        <begin position="9"/>
        <end position="27"/>
    </location>
</feature>
<name>A0A974BKF5_SEDHY</name>
<evidence type="ECO:0000313" key="7">
    <source>
        <dbReference type="EMBL" id="NYB74809.1"/>
    </source>
</evidence>
<comment type="caution">
    <text evidence="7">The sequence shown here is derived from an EMBL/GenBank/DDBJ whole genome shotgun (WGS) entry which is preliminary data.</text>
</comment>